<keyword evidence="9" id="KW-1185">Reference proteome</keyword>
<evidence type="ECO:0000256" key="1">
    <source>
        <dbReference type="ARBA" id="ARBA00004651"/>
    </source>
</evidence>
<dbReference type="SUPFAM" id="SSF54631">
    <property type="entry name" value="CBS-domain pair"/>
    <property type="match status" value="1"/>
</dbReference>
<feature type="domain" description="CBS" evidence="7">
    <location>
        <begin position="72"/>
        <end position="133"/>
    </location>
</feature>
<dbReference type="Pfam" id="PF00571">
    <property type="entry name" value="CBS"/>
    <property type="match status" value="2"/>
</dbReference>
<proteinExistence type="inferred from homology"/>
<dbReference type="InterPro" id="IPR036318">
    <property type="entry name" value="FAD-bd_PCMH-like_sf"/>
</dbReference>
<evidence type="ECO:0000313" key="9">
    <source>
        <dbReference type="Proteomes" id="UP000628463"/>
    </source>
</evidence>
<dbReference type="InterPro" id="IPR046342">
    <property type="entry name" value="CBS_dom_sf"/>
</dbReference>
<dbReference type="CDD" id="cd04590">
    <property type="entry name" value="CBS_pair_CorC_HlyC_assoc"/>
    <property type="match status" value="1"/>
</dbReference>
<keyword evidence="3" id="KW-1003">Cell membrane</keyword>
<dbReference type="RefSeq" id="WP_021867007.1">
    <property type="nucleotide sequence ID" value="NZ_JACOPD010000002.1"/>
</dbReference>
<accession>A0ABR7FY68</accession>
<dbReference type="PANTHER" id="PTHR22777">
    <property type="entry name" value="HEMOLYSIN-RELATED"/>
    <property type="match status" value="1"/>
</dbReference>
<comment type="similarity">
    <text evidence="2">Belongs to the UPF0053 family.</text>
</comment>
<dbReference type="PANTHER" id="PTHR22777:SF32">
    <property type="entry name" value="UPF0053 INNER MEMBRANE PROTEIN YFJD"/>
    <property type="match status" value="1"/>
</dbReference>
<evidence type="ECO:0000256" key="4">
    <source>
        <dbReference type="ARBA" id="ARBA00022737"/>
    </source>
</evidence>
<dbReference type="Pfam" id="PF03471">
    <property type="entry name" value="CorC_HlyC"/>
    <property type="match status" value="1"/>
</dbReference>
<reference evidence="8 9" key="1">
    <citation type="submission" date="2020-08" db="EMBL/GenBank/DDBJ databases">
        <title>Genome public.</title>
        <authorList>
            <person name="Liu C."/>
            <person name="Sun Q."/>
        </authorList>
    </citation>
    <scope>NUCLEOTIDE SEQUENCE [LARGE SCALE GENOMIC DNA]</scope>
    <source>
        <strain evidence="8 9">NSJ-43</strain>
    </source>
</reference>
<evidence type="ECO:0000256" key="2">
    <source>
        <dbReference type="ARBA" id="ARBA00006337"/>
    </source>
</evidence>
<feature type="domain" description="CBS" evidence="7">
    <location>
        <begin position="138"/>
        <end position="199"/>
    </location>
</feature>
<dbReference type="SUPFAM" id="SSF56176">
    <property type="entry name" value="FAD-binding/transporter-associated domain-like"/>
    <property type="match status" value="1"/>
</dbReference>
<evidence type="ECO:0000256" key="3">
    <source>
        <dbReference type="ARBA" id="ARBA00022475"/>
    </source>
</evidence>
<comment type="subcellular location">
    <subcellularLocation>
        <location evidence="1">Cell membrane</location>
        <topology evidence="1">Multi-pass membrane protein</topology>
    </subcellularLocation>
</comment>
<comment type="caution">
    <text evidence="8">The sequence shown here is derived from an EMBL/GenBank/DDBJ whole genome shotgun (WGS) entry which is preliminary data.</text>
</comment>
<evidence type="ECO:0000256" key="6">
    <source>
        <dbReference type="PROSITE-ProRule" id="PRU00703"/>
    </source>
</evidence>
<evidence type="ECO:0000313" key="8">
    <source>
        <dbReference type="EMBL" id="MBC5680104.1"/>
    </source>
</evidence>
<dbReference type="Proteomes" id="UP000628463">
    <property type="component" value="Unassembled WGS sequence"/>
</dbReference>
<evidence type="ECO:0000256" key="5">
    <source>
        <dbReference type="ARBA" id="ARBA00023122"/>
    </source>
</evidence>
<dbReference type="Gene3D" id="3.10.580.10">
    <property type="entry name" value="CBS-domain"/>
    <property type="match status" value="1"/>
</dbReference>
<dbReference type="SMART" id="SM00116">
    <property type="entry name" value="CBS"/>
    <property type="match status" value="2"/>
</dbReference>
<dbReference type="InterPro" id="IPR044751">
    <property type="entry name" value="Ion_transp-like_CBS"/>
</dbReference>
<dbReference type="PROSITE" id="PS51371">
    <property type="entry name" value="CBS"/>
    <property type="match status" value="2"/>
</dbReference>
<dbReference type="Gene3D" id="3.30.465.10">
    <property type="match status" value="1"/>
</dbReference>
<keyword evidence="4" id="KW-0677">Repeat</keyword>
<name>A0ABR7FY68_9FIRM</name>
<dbReference type="InterPro" id="IPR005170">
    <property type="entry name" value="Transptr-assoc_dom"/>
</dbReference>
<evidence type="ECO:0000259" key="7">
    <source>
        <dbReference type="PROSITE" id="PS51371"/>
    </source>
</evidence>
<gene>
    <name evidence="8" type="ORF">H8S01_03890</name>
</gene>
<protein>
    <submittedName>
        <fullName evidence="8">HlyC/CorC family transporter</fullName>
    </submittedName>
</protein>
<dbReference type="SMART" id="SM01091">
    <property type="entry name" value="CorC_HlyC"/>
    <property type="match status" value="1"/>
</dbReference>
<dbReference type="InterPro" id="IPR016169">
    <property type="entry name" value="FAD-bd_PCMH_sub2"/>
</dbReference>
<keyword evidence="5 6" id="KW-0129">CBS domain</keyword>
<organism evidence="8 9">
    <name type="scientific">Lachnospira hominis</name>
    <name type="common">ex Liu et al. 2021</name>
    <dbReference type="NCBI Taxonomy" id="2763051"/>
    <lineage>
        <taxon>Bacteria</taxon>
        <taxon>Bacillati</taxon>
        <taxon>Bacillota</taxon>
        <taxon>Clostridia</taxon>
        <taxon>Lachnospirales</taxon>
        <taxon>Lachnospiraceae</taxon>
        <taxon>Lachnospira</taxon>
    </lineage>
</organism>
<dbReference type="EMBL" id="JACOPD010000002">
    <property type="protein sequence ID" value="MBC5680104.1"/>
    <property type="molecule type" value="Genomic_DNA"/>
</dbReference>
<sequence length="295" mass="33893">MNEGHPADGNEGLFSSLFKKITGKVKKDDDVTEEEIMDMVNEGHEQGVLKENEAEMIGNIFEFGEKHASDVMTHRKSIVGIEADTTVEEAFEFIMGENYSRYPVYDGDIDNIIGILHIRDLLKIYSEEKNRKKKLVDMKHQVLFDASYIPETRNISVLFKEMQSDKVHMAVVVDEYGQTAGIVTMEDILEEIVGNIFDEYDDEEVLISRQPDGSYIIDGQTLLEDIEDAFDMHFDCEDIDTINGYLIYKMGKIPQDNEQFECTCDGYSFRVLEVHDRMVTKVGARREEERQQPVT</sequence>
<keyword evidence="3" id="KW-0472">Membrane</keyword>
<dbReference type="InterPro" id="IPR000644">
    <property type="entry name" value="CBS_dom"/>
</dbReference>